<reference evidence="1 2" key="1">
    <citation type="submission" date="2023-07" db="EMBL/GenBank/DDBJ databases">
        <title>Genomic Encyclopedia of Type Strains, Phase IV (KMG-IV): sequencing the most valuable type-strain genomes for metagenomic binning, comparative biology and taxonomic classification.</title>
        <authorList>
            <person name="Goeker M."/>
        </authorList>
    </citation>
    <scope>NUCLEOTIDE SEQUENCE [LARGE SCALE GENOMIC DNA]</scope>
    <source>
        <strain evidence="1 2">DSM 17723</strain>
    </source>
</reference>
<sequence length="30" mass="3617">MDSVWMIIQVVTLYTIKDCEYRRVQLGVEK</sequence>
<comment type="caution">
    <text evidence="1">The sequence shown here is derived from an EMBL/GenBank/DDBJ whole genome shotgun (WGS) entry which is preliminary data.</text>
</comment>
<protein>
    <submittedName>
        <fullName evidence="1">Uncharacterized protein</fullName>
    </submittedName>
</protein>
<gene>
    <name evidence="1" type="ORF">J2S02_004018</name>
</gene>
<accession>A0ABT9Z5Z6</accession>
<dbReference type="EMBL" id="JAUSTZ010000011">
    <property type="protein sequence ID" value="MDQ0227671.1"/>
    <property type="molecule type" value="Genomic_DNA"/>
</dbReference>
<proteinExistence type="predicted"/>
<evidence type="ECO:0000313" key="1">
    <source>
        <dbReference type="EMBL" id="MDQ0227671.1"/>
    </source>
</evidence>
<keyword evidence="2" id="KW-1185">Reference proteome</keyword>
<evidence type="ECO:0000313" key="2">
    <source>
        <dbReference type="Proteomes" id="UP001232245"/>
    </source>
</evidence>
<dbReference type="Proteomes" id="UP001232245">
    <property type="component" value="Unassembled WGS sequence"/>
</dbReference>
<name>A0ABT9Z5Z6_9BACI</name>
<organism evidence="1 2">
    <name type="scientific">Metabacillus niabensis</name>
    <dbReference type="NCBI Taxonomy" id="324854"/>
    <lineage>
        <taxon>Bacteria</taxon>
        <taxon>Bacillati</taxon>
        <taxon>Bacillota</taxon>
        <taxon>Bacilli</taxon>
        <taxon>Bacillales</taxon>
        <taxon>Bacillaceae</taxon>
        <taxon>Metabacillus</taxon>
    </lineage>
</organism>